<evidence type="ECO:0000313" key="2">
    <source>
        <dbReference type="Proteomes" id="UP001189429"/>
    </source>
</evidence>
<sequence>GLKKRASDCMATGLAQISQAKNLLERMRTDAMASSSTPQLDERLEAIISKTEADLQGDEMFKAMTEGKSLVIPTEPKDMKRALSRCADHEGNLEKLGRAVKRIHDFEEFNAQQLSSQE</sequence>
<gene>
    <name evidence="1" type="ORF">PCOR1329_LOCUS82035</name>
</gene>
<evidence type="ECO:0000313" key="1">
    <source>
        <dbReference type="EMBL" id="CAK0906855.1"/>
    </source>
</evidence>
<organism evidence="1 2">
    <name type="scientific">Prorocentrum cordatum</name>
    <dbReference type="NCBI Taxonomy" id="2364126"/>
    <lineage>
        <taxon>Eukaryota</taxon>
        <taxon>Sar</taxon>
        <taxon>Alveolata</taxon>
        <taxon>Dinophyceae</taxon>
        <taxon>Prorocentrales</taxon>
        <taxon>Prorocentraceae</taxon>
        <taxon>Prorocentrum</taxon>
    </lineage>
</organism>
<accession>A0ABN9Y305</accession>
<feature type="non-terminal residue" evidence="1">
    <location>
        <position position="1"/>
    </location>
</feature>
<comment type="caution">
    <text evidence="1">The sequence shown here is derived from an EMBL/GenBank/DDBJ whole genome shotgun (WGS) entry which is preliminary data.</text>
</comment>
<dbReference type="Proteomes" id="UP001189429">
    <property type="component" value="Unassembled WGS sequence"/>
</dbReference>
<proteinExistence type="predicted"/>
<dbReference type="EMBL" id="CAUYUJ010021757">
    <property type="protein sequence ID" value="CAK0906855.1"/>
    <property type="molecule type" value="Genomic_DNA"/>
</dbReference>
<name>A0ABN9Y305_9DINO</name>
<protein>
    <submittedName>
        <fullName evidence="1">Uncharacterized protein</fullName>
    </submittedName>
</protein>
<keyword evidence="2" id="KW-1185">Reference proteome</keyword>
<reference evidence="1" key="1">
    <citation type="submission" date="2023-10" db="EMBL/GenBank/DDBJ databases">
        <authorList>
            <person name="Chen Y."/>
            <person name="Shah S."/>
            <person name="Dougan E. K."/>
            <person name="Thang M."/>
            <person name="Chan C."/>
        </authorList>
    </citation>
    <scope>NUCLEOTIDE SEQUENCE [LARGE SCALE GENOMIC DNA]</scope>
</reference>